<dbReference type="EC" id="4.3.1.7" evidence="5"/>
<dbReference type="Gene3D" id="3.40.50.11240">
    <property type="entry name" value="Ethanolamine ammonia-lyase light chain (EutC)"/>
    <property type="match status" value="1"/>
</dbReference>
<comment type="catalytic activity">
    <reaction evidence="5">
        <text>ethanolamine = acetaldehyde + NH4(+)</text>
        <dbReference type="Rhea" id="RHEA:15313"/>
        <dbReference type="ChEBI" id="CHEBI:15343"/>
        <dbReference type="ChEBI" id="CHEBI:28938"/>
        <dbReference type="ChEBI" id="CHEBI:57603"/>
        <dbReference type="EC" id="4.3.1.7"/>
    </reaction>
</comment>
<evidence type="ECO:0000256" key="6">
    <source>
        <dbReference type="SAM" id="MobiDB-lite"/>
    </source>
</evidence>
<keyword evidence="3 5" id="KW-0170">Cobalt</keyword>
<comment type="cofactor">
    <cofactor evidence="5">
        <name>adenosylcob(III)alamin</name>
        <dbReference type="ChEBI" id="CHEBI:18408"/>
    </cofactor>
    <text evidence="5">Binds between the large and small subunits.</text>
</comment>
<dbReference type="AlphaFoldDB" id="A0A178IB93"/>
<dbReference type="STRING" id="1184151.AW736_24845"/>
<dbReference type="InterPro" id="IPR042251">
    <property type="entry name" value="EutC_C"/>
</dbReference>
<keyword evidence="4 5" id="KW-1283">Bacterial microcompartment</keyword>
<organism evidence="7 8">
    <name type="scientific">Termitidicoccus mucosus</name>
    <dbReference type="NCBI Taxonomy" id="1184151"/>
    <lineage>
        <taxon>Bacteria</taxon>
        <taxon>Pseudomonadati</taxon>
        <taxon>Verrucomicrobiota</taxon>
        <taxon>Opitutia</taxon>
        <taxon>Opitutales</taxon>
        <taxon>Opitutaceae</taxon>
        <taxon>Termitidicoccus</taxon>
    </lineage>
</organism>
<reference evidence="7 8" key="1">
    <citation type="submission" date="2016-01" db="EMBL/GenBank/DDBJ databases">
        <title>High potential of lignocellulose degradation of a new Verrucomicrobia species.</title>
        <authorList>
            <person name="Wang Y."/>
            <person name="Shi Y."/>
            <person name="Qiu Z."/>
            <person name="Liu S."/>
            <person name="Yang H."/>
        </authorList>
    </citation>
    <scope>NUCLEOTIDE SEQUENCE [LARGE SCALE GENOMIC DNA]</scope>
    <source>
        <strain evidence="7 8">TSB47</strain>
    </source>
</reference>
<keyword evidence="8" id="KW-1185">Reference proteome</keyword>
<dbReference type="GO" id="GO:0031419">
    <property type="term" value="F:cobalamin binding"/>
    <property type="evidence" value="ECO:0007669"/>
    <property type="project" value="UniProtKB-UniRule"/>
</dbReference>
<dbReference type="Proteomes" id="UP000078486">
    <property type="component" value="Unassembled WGS sequence"/>
</dbReference>
<evidence type="ECO:0000256" key="5">
    <source>
        <dbReference type="HAMAP-Rule" id="MF_00601"/>
    </source>
</evidence>
<proteinExistence type="inferred from homology"/>
<dbReference type="PIRSF" id="PIRSF018982">
    <property type="entry name" value="EutC"/>
    <property type="match status" value="1"/>
</dbReference>
<dbReference type="PANTHER" id="PTHR39330:SF1">
    <property type="entry name" value="ETHANOLAMINE AMMONIA-LYASE SMALL SUBUNIT"/>
    <property type="match status" value="1"/>
</dbReference>
<sequence>MDDSPDNPGAASPPKPVQGRDPWAALQRHTAARIALGRAGASQRTVSVLDFRLAHARARDAVHASLDLPALARQFAQHGLDAELLATAVSDKAGYLLRPDLGRRLDDASRERLRDLAARWGRRDLAIVISDGLAAQSVARHAVETVTRLVASLGADGWTVYPLLLVPFGRVKLQDEIGFLLGARHSLMLLGERPGLGAPDSLGAYFTHRPRPECTDADRNCISNIRPAGLPPAAAAGKLARLLTESARRGTSGVALKDSGGGAASLS</sequence>
<feature type="region of interest" description="Disordered" evidence="6">
    <location>
        <begin position="1"/>
        <end position="22"/>
    </location>
</feature>
<dbReference type="GO" id="GO:0008851">
    <property type="term" value="F:ethanolamine ammonia-lyase activity"/>
    <property type="evidence" value="ECO:0007669"/>
    <property type="project" value="UniProtKB-UniRule"/>
</dbReference>
<comment type="caution">
    <text evidence="7">The sequence shown here is derived from an EMBL/GenBank/DDBJ whole genome shotgun (WGS) entry which is preliminary data.</text>
</comment>
<dbReference type="UniPathway" id="UPA00560"/>
<evidence type="ECO:0000256" key="1">
    <source>
        <dbReference type="ARBA" id="ARBA00022628"/>
    </source>
</evidence>
<keyword evidence="1 5" id="KW-0846">Cobalamin</keyword>
<dbReference type="Pfam" id="PF05985">
    <property type="entry name" value="EutC"/>
    <property type="match status" value="1"/>
</dbReference>
<feature type="binding site" evidence="5">
    <location>
        <position position="171"/>
    </location>
    <ligand>
        <name>adenosylcob(III)alamin</name>
        <dbReference type="ChEBI" id="CHEBI:18408"/>
    </ligand>
</feature>
<feature type="binding site" evidence="5">
    <location>
        <position position="221"/>
    </location>
    <ligand>
        <name>adenosylcob(III)alamin</name>
        <dbReference type="ChEBI" id="CHEBI:18408"/>
    </ligand>
</feature>
<dbReference type="InterPro" id="IPR009246">
    <property type="entry name" value="EutC"/>
</dbReference>
<evidence type="ECO:0000256" key="2">
    <source>
        <dbReference type="ARBA" id="ARBA00023239"/>
    </source>
</evidence>
<comment type="similarity">
    <text evidence="5">Belongs to the EutC family.</text>
</comment>
<evidence type="ECO:0000313" key="8">
    <source>
        <dbReference type="Proteomes" id="UP000078486"/>
    </source>
</evidence>
<dbReference type="GO" id="GO:0031471">
    <property type="term" value="C:ethanolamine degradation polyhedral organelle"/>
    <property type="evidence" value="ECO:0007669"/>
    <property type="project" value="UniProtKB-UniRule"/>
</dbReference>
<dbReference type="Gene3D" id="1.10.30.40">
    <property type="entry name" value="Ethanolamine ammonia-lyase light chain (EutC), N-terminal domain"/>
    <property type="match status" value="1"/>
</dbReference>
<evidence type="ECO:0000256" key="4">
    <source>
        <dbReference type="ARBA" id="ARBA00024446"/>
    </source>
</evidence>
<evidence type="ECO:0000313" key="7">
    <source>
        <dbReference type="EMBL" id="OAM87240.1"/>
    </source>
</evidence>
<dbReference type="PANTHER" id="PTHR39330">
    <property type="entry name" value="ETHANOLAMINE AMMONIA-LYASE LIGHT CHAIN"/>
    <property type="match status" value="1"/>
</dbReference>
<gene>
    <name evidence="5" type="primary">eutC</name>
    <name evidence="7" type="ORF">AW736_24845</name>
</gene>
<comment type="subunit">
    <text evidence="5">The basic unit is a heterodimer which dimerizes to form tetramers. The heterotetramers trimerize; 6 large subunits form a core ring with 6 small subunits projecting outwards.</text>
</comment>
<feature type="binding site" evidence="5">
    <location>
        <position position="192"/>
    </location>
    <ligand>
        <name>adenosylcob(III)alamin</name>
        <dbReference type="ChEBI" id="CHEBI:18408"/>
    </ligand>
</feature>
<dbReference type="GO" id="GO:0006520">
    <property type="term" value="P:amino acid metabolic process"/>
    <property type="evidence" value="ECO:0007669"/>
    <property type="project" value="InterPro"/>
</dbReference>
<dbReference type="GO" id="GO:0009350">
    <property type="term" value="C:ethanolamine ammonia-lyase complex"/>
    <property type="evidence" value="ECO:0007669"/>
    <property type="project" value="UniProtKB-UniRule"/>
</dbReference>
<dbReference type="InterPro" id="IPR042255">
    <property type="entry name" value="EutC_N"/>
</dbReference>
<keyword evidence="2 5" id="KW-0456">Lyase</keyword>
<name>A0A178IB93_9BACT</name>
<dbReference type="NCBIfam" id="NF003971">
    <property type="entry name" value="PRK05465.1"/>
    <property type="match status" value="1"/>
</dbReference>
<comment type="function">
    <text evidence="5">Catalyzes the deamination of various vicinal amino-alcohols to oxo compounds. Allows this organism to utilize ethanolamine as the sole source of nitrogen and carbon in the presence of external vitamin B12.</text>
</comment>
<comment type="pathway">
    <text evidence="5">Amine and polyamine degradation; ethanolamine degradation.</text>
</comment>
<accession>A0A178IB93</accession>
<dbReference type="EMBL" id="LRRQ01000178">
    <property type="protein sequence ID" value="OAM87240.1"/>
    <property type="molecule type" value="Genomic_DNA"/>
</dbReference>
<comment type="subcellular location">
    <subcellularLocation>
        <location evidence="5">Bacterial microcompartment</location>
    </subcellularLocation>
</comment>
<dbReference type="GO" id="GO:0046336">
    <property type="term" value="P:ethanolamine catabolic process"/>
    <property type="evidence" value="ECO:0007669"/>
    <property type="project" value="UniProtKB-UniRule"/>
</dbReference>
<evidence type="ECO:0000256" key="3">
    <source>
        <dbReference type="ARBA" id="ARBA00023285"/>
    </source>
</evidence>
<dbReference type="HAMAP" id="MF_00601">
    <property type="entry name" value="EutC"/>
    <property type="match status" value="1"/>
</dbReference>
<protein>
    <recommendedName>
        <fullName evidence="5">Ethanolamine ammonia-lyase small subunit</fullName>
        <shortName evidence="5">EAL small subunit</shortName>
        <ecNumber evidence="5">4.3.1.7</ecNumber>
    </recommendedName>
</protein>